<dbReference type="Pfam" id="PF01753">
    <property type="entry name" value="zf-MYND"/>
    <property type="match status" value="1"/>
</dbReference>
<evidence type="ECO:0000256" key="11">
    <source>
        <dbReference type="PIRSR" id="PIRSR630616-3"/>
    </source>
</evidence>
<dbReference type="Pfam" id="PF00069">
    <property type="entry name" value="Pkinase"/>
    <property type="match status" value="1"/>
</dbReference>
<dbReference type="AlphaFoldDB" id="A0A8S1VWB8"/>
<evidence type="ECO:0000256" key="14">
    <source>
        <dbReference type="RuleBase" id="RU000304"/>
    </source>
</evidence>
<dbReference type="GO" id="GO:0005524">
    <property type="term" value="F:ATP binding"/>
    <property type="evidence" value="ECO:0007669"/>
    <property type="project" value="UniProtKB-UniRule"/>
</dbReference>
<dbReference type="EMBL" id="CAJJDO010000075">
    <property type="protein sequence ID" value="CAD8181111.1"/>
    <property type="molecule type" value="Genomic_DNA"/>
</dbReference>
<feature type="compositionally biased region" description="Polar residues" evidence="16">
    <location>
        <begin position="408"/>
        <end position="417"/>
    </location>
</feature>
<keyword evidence="20" id="KW-1185">Reference proteome</keyword>
<evidence type="ECO:0000256" key="6">
    <source>
        <dbReference type="ARBA" id="ARBA00022777"/>
    </source>
</evidence>
<feature type="binding site" evidence="10">
    <location>
        <begin position="169"/>
        <end position="171"/>
    </location>
    <ligand>
        <name>ATP</name>
        <dbReference type="ChEBI" id="CHEBI:30616"/>
    </ligand>
</feature>
<dbReference type="CDD" id="cd14007">
    <property type="entry name" value="STKc_Aurora"/>
    <property type="match status" value="1"/>
</dbReference>
<keyword evidence="2 15" id="KW-0808">Transferase</keyword>
<dbReference type="SMART" id="SM00220">
    <property type="entry name" value="S_TKc"/>
    <property type="match status" value="1"/>
</dbReference>
<comment type="catalytic activity">
    <reaction evidence="15">
        <text>L-seryl-[protein] + ATP = O-phospho-L-seryl-[protein] + ADP + H(+)</text>
        <dbReference type="Rhea" id="RHEA:17989"/>
        <dbReference type="Rhea" id="RHEA-COMP:9863"/>
        <dbReference type="Rhea" id="RHEA-COMP:11604"/>
        <dbReference type="ChEBI" id="CHEBI:15378"/>
        <dbReference type="ChEBI" id="CHEBI:29999"/>
        <dbReference type="ChEBI" id="CHEBI:30616"/>
        <dbReference type="ChEBI" id="CHEBI:83421"/>
        <dbReference type="ChEBI" id="CHEBI:456216"/>
        <dbReference type="EC" id="2.7.11.1"/>
    </reaction>
</comment>
<feature type="binding site" evidence="10">
    <location>
        <begin position="225"/>
        <end position="226"/>
    </location>
    <ligand>
        <name>ATP</name>
        <dbReference type="ChEBI" id="CHEBI:30616"/>
    </ligand>
</feature>
<evidence type="ECO:0000259" key="17">
    <source>
        <dbReference type="PROSITE" id="PS50011"/>
    </source>
</evidence>
<dbReference type="InterPro" id="IPR017441">
    <property type="entry name" value="Protein_kinase_ATP_BS"/>
</dbReference>
<evidence type="ECO:0000313" key="20">
    <source>
        <dbReference type="Proteomes" id="UP000689195"/>
    </source>
</evidence>
<evidence type="ECO:0000256" key="1">
    <source>
        <dbReference type="ARBA" id="ARBA00022527"/>
    </source>
</evidence>
<feature type="domain" description="MYND-type" evidence="18">
    <location>
        <begin position="10"/>
        <end position="56"/>
    </location>
</feature>
<dbReference type="InterPro" id="IPR030616">
    <property type="entry name" value="Aur-like"/>
</dbReference>
<evidence type="ECO:0000256" key="9">
    <source>
        <dbReference type="PIRSR" id="PIRSR630616-1"/>
    </source>
</evidence>
<organism evidence="19 20">
    <name type="scientific">Paramecium pentaurelia</name>
    <dbReference type="NCBI Taxonomy" id="43138"/>
    <lineage>
        <taxon>Eukaryota</taxon>
        <taxon>Sar</taxon>
        <taxon>Alveolata</taxon>
        <taxon>Ciliophora</taxon>
        <taxon>Intramacronucleata</taxon>
        <taxon>Oligohymenophorea</taxon>
        <taxon>Peniculida</taxon>
        <taxon>Parameciidae</taxon>
        <taxon>Paramecium</taxon>
    </lineage>
</organism>
<dbReference type="PANTHER" id="PTHR24350">
    <property type="entry name" value="SERINE/THREONINE-PROTEIN KINASE IAL-RELATED"/>
    <property type="match status" value="1"/>
</dbReference>
<dbReference type="PROSITE" id="PS00107">
    <property type="entry name" value="PROTEIN_KINASE_ATP"/>
    <property type="match status" value="1"/>
</dbReference>
<feature type="domain" description="Protein kinase" evidence="17">
    <location>
        <begin position="91"/>
        <end position="349"/>
    </location>
</feature>
<keyword evidence="6 15" id="KW-0418">Kinase</keyword>
<comment type="caution">
    <text evidence="19">The sequence shown here is derived from an EMBL/GenBank/DDBJ whole genome shotgun (WGS) entry which is preliminary data.</text>
</comment>
<evidence type="ECO:0000256" key="15">
    <source>
        <dbReference type="RuleBase" id="RU367134"/>
    </source>
</evidence>
<comment type="catalytic activity">
    <reaction evidence="15">
        <text>L-threonyl-[protein] + ATP = O-phospho-L-threonyl-[protein] + ADP + H(+)</text>
        <dbReference type="Rhea" id="RHEA:46608"/>
        <dbReference type="Rhea" id="RHEA-COMP:11060"/>
        <dbReference type="Rhea" id="RHEA-COMP:11605"/>
        <dbReference type="ChEBI" id="CHEBI:15378"/>
        <dbReference type="ChEBI" id="CHEBI:30013"/>
        <dbReference type="ChEBI" id="CHEBI:30616"/>
        <dbReference type="ChEBI" id="CHEBI:61977"/>
        <dbReference type="ChEBI" id="CHEBI:456216"/>
        <dbReference type="EC" id="2.7.11.1"/>
    </reaction>
</comment>
<dbReference type="EC" id="2.7.11.1" evidence="15"/>
<keyword evidence="1 14" id="KW-0723">Serine/threonine-protein kinase</keyword>
<dbReference type="GO" id="GO:0008270">
    <property type="term" value="F:zinc ion binding"/>
    <property type="evidence" value="ECO:0007669"/>
    <property type="project" value="UniProtKB-KW"/>
</dbReference>
<evidence type="ECO:0000256" key="2">
    <source>
        <dbReference type="ARBA" id="ARBA00022679"/>
    </source>
</evidence>
<dbReference type="InterPro" id="IPR000719">
    <property type="entry name" value="Prot_kinase_dom"/>
</dbReference>
<keyword evidence="8 10" id="KW-0067">ATP-binding</keyword>
<dbReference type="Proteomes" id="UP000689195">
    <property type="component" value="Unassembled WGS sequence"/>
</dbReference>
<dbReference type="FunFam" id="3.30.200.20:FF:000042">
    <property type="entry name" value="Aurora kinase A"/>
    <property type="match status" value="1"/>
</dbReference>
<feature type="cross-link" description="Glycyl lysine isopeptide (Lys-Gly) (interchain with G-Cter in SUMO2)" evidence="11">
    <location>
        <position position="223"/>
    </location>
</feature>
<reference evidence="19" key="1">
    <citation type="submission" date="2021-01" db="EMBL/GenBank/DDBJ databases">
        <authorList>
            <consortium name="Genoscope - CEA"/>
            <person name="William W."/>
        </authorList>
    </citation>
    <scope>NUCLEOTIDE SEQUENCE</scope>
</reference>
<sequence>MNKFCDYKSCQFNIKQPTIEQRSKLTKVMCPLCMTSNYCSIRCRDLDWPIYHKGICKKTQPDRAKSCNDTMDSTSTVSVRRKPEEFEIITIGSKQELGRGSYGSVKLVKDKQNGQLFAMKIMNKRQVLEYCSVENLKREIKIQRKLFHSNICKLHHYFEDKENVYLVLEYAGINQILQENGSLFHYIKKRTKLPEQEAFVYFFQTCLGIDYLHKNNVIHRDLKPENLLLDNEGNVKICDFGWSAESLTEKRMTFCGTYEYMAPEMLNKQPHDFSLDVWSLGILLYELLHGNAPFRGRNNEELCNKIKSSQPISFAPTLSHEVITLIKGILKFIPSERFTMDQIFNHPWMVKHAKNFNIDIWTFVYKPLFPTRQIPSMNFKNNTKPMDIQKKEPSTRPMSQDYSKFKTQEQQSNYKNYSQNDQIRQEDFNKPRISRITNRNEILHHQYQLQQQQQEQKLSFMDRVFLAFGCLNREKK</sequence>
<dbReference type="PROSITE" id="PS50011">
    <property type="entry name" value="PROTEIN_KINASE_DOM"/>
    <property type="match status" value="1"/>
</dbReference>
<comment type="similarity">
    <text evidence="15">Belongs to the protein kinase superfamily. Ser/Thr protein kinase family. Aurora subfamily.</text>
</comment>
<keyword evidence="5 12" id="KW-0863">Zinc-finger</keyword>
<evidence type="ECO:0000313" key="19">
    <source>
        <dbReference type="EMBL" id="CAD8181111.1"/>
    </source>
</evidence>
<evidence type="ECO:0000256" key="12">
    <source>
        <dbReference type="PROSITE-ProRule" id="PRU00134"/>
    </source>
</evidence>
<evidence type="ECO:0000256" key="16">
    <source>
        <dbReference type="SAM" id="MobiDB-lite"/>
    </source>
</evidence>
<evidence type="ECO:0000256" key="7">
    <source>
        <dbReference type="ARBA" id="ARBA00022833"/>
    </source>
</evidence>
<feature type="active site" description="Proton acceptor" evidence="9">
    <location>
        <position position="221"/>
    </location>
</feature>
<keyword evidence="4 10" id="KW-0547">Nucleotide-binding</keyword>
<feature type="binding site" evidence="10">
    <location>
        <position position="239"/>
    </location>
    <ligand>
        <name>ATP</name>
        <dbReference type="ChEBI" id="CHEBI:30616"/>
    </ligand>
</feature>
<name>A0A8S1VWB8_9CILI</name>
<evidence type="ECO:0000256" key="10">
    <source>
        <dbReference type="PIRSR" id="PIRSR630616-2"/>
    </source>
</evidence>
<dbReference type="PROSITE" id="PS00108">
    <property type="entry name" value="PROTEIN_KINASE_ST"/>
    <property type="match status" value="1"/>
</dbReference>
<dbReference type="GO" id="GO:0004674">
    <property type="term" value="F:protein serine/threonine kinase activity"/>
    <property type="evidence" value="ECO:0007669"/>
    <property type="project" value="UniProtKB-KW"/>
</dbReference>
<evidence type="ECO:0000256" key="3">
    <source>
        <dbReference type="ARBA" id="ARBA00022723"/>
    </source>
</evidence>
<evidence type="ECO:0000256" key="5">
    <source>
        <dbReference type="ARBA" id="ARBA00022771"/>
    </source>
</evidence>
<keyword evidence="7" id="KW-0862">Zinc</keyword>
<evidence type="ECO:0000256" key="13">
    <source>
        <dbReference type="PROSITE-ProRule" id="PRU10141"/>
    </source>
</evidence>
<dbReference type="FunFam" id="1.10.510.10:FF:001241">
    <property type="entry name" value="Uncharacterized protein"/>
    <property type="match status" value="1"/>
</dbReference>
<gene>
    <name evidence="19" type="ORF">PPENT_87.1.T0750206</name>
</gene>
<feature type="binding site" evidence="10 13">
    <location>
        <position position="120"/>
    </location>
    <ligand>
        <name>ATP</name>
        <dbReference type="ChEBI" id="CHEBI:30616"/>
    </ligand>
</feature>
<dbReference type="InterPro" id="IPR008271">
    <property type="entry name" value="Ser/Thr_kinase_AS"/>
</dbReference>
<dbReference type="PROSITE" id="PS50865">
    <property type="entry name" value="ZF_MYND_2"/>
    <property type="match status" value="1"/>
</dbReference>
<keyword evidence="3" id="KW-0479">Metal-binding</keyword>
<dbReference type="InterPro" id="IPR002893">
    <property type="entry name" value="Znf_MYND"/>
</dbReference>
<evidence type="ECO:0000259" key="18">
    <source>
        <dbReference type="PROSITE" id="PS50865"/>
    </source>
</evidence>
<accession>A0A8S1VWB8</accession>
<feature type="region of interest" description="Disordered" evidence="16">
    <location>
        <begin position="379"/>
        <end position="417"/>
    </location>
</feature>
<evidence type="ECO:0000256" key="4">
    <source>
        <dbReference type="ARBA" id="ARBA00022741"/>
    </source>
</evidence>
<evidence type="ECO:0000256" key="8">
    <source>
        <dbReference type="ARBA" id="ARBA00022840"/>
    </source>
</evidence>
<dbReference type="OrthoDB" id="377346at2759"/>
<protein>
    <recommendedName>
        <fullName evidence="15">Aurora kinase</fullName>
        <ecNumber evidence="15">2.7.11.1</ecNumber>
    </recommendedName>
</protein>
<proteinExistence type="inferred from homology"/>